<dbReference type="GO" id="GO:0009190">
    <property type="term" value="P:cyclic nucleotide biosynthetic process"/>
    <property type="evidence" value="ECO:0007669"/>
    <property type="project" value="InterPro"/>
</dbReference>
<comment type="caution">
    <text evidence="7">The sequence shown here is derived from an EMBL/GenBank/DDBJ whole genome shotgun (WGS) entry which is preliminary data.</text>
</comment>
<protein>
    <recommendedName>
        <fullName evidence="6">Guanylate cyclase domain-containing protein</fullName>
    </recommendedName>
</protein>
<dbReference type="GO" id="GO:0005216">
    <property type="term" value="F:monoatomic ion channel activity"/>
    <property type="evidence" value="ECO:0007669"/>
    <property type="project" value="InterPro"/>
</dbReference>
<comment type="subcellular location">
    <subcellularLocation>
        <location evidence="1">Membrane</location>
        <topology evidence="1">Multi-pass membrane protein</topology>
    </subcellularLocation>
</comment>
<evidence type="ECO:0000256" key="4">
    <source>
        <dbReference type="ARBA" id="ARBA00023136"/>
    </source>
</evidence>
<dbReference type="GO" id="GO:0016020">
    <property type="term" value="C:membrane"/>
    <property type="evidence" value="ECO:0007669"/>
    <property type="project" value="UniProtKB-SubCell"/>
</dbReference>
<accession>A0AAU9K9W8</accession>
<feature type="transmembrane region" description="Helical" evidence="5">
    <location>
        <begin position="227"/>
        <end position="245"/>
    </location>
</feature>
<dbReference type="AlphaFoldDB" id="A0AAU9K9W8"/>
<sequence length="803" mass="91709">MIAPKVSRTNSIQEIKDLEEPSNNLGDNQTTFYNIDTDRDNKTPKPALNFRSKVVEILDSYYMMCFMGVLSIWTLFGDDIRTAACTKSDDDTFYAVATACFSVFGFEFLVCCACKDKYIFSFYFWLDLVSTLSLIPDIGWMWDPIIGVDENDEGGESVYKQANQQSSFATSAAKVLRIVRLIRLIRIVRLYKSASSAIEKHESDSEDEEEVIIPKESQVGKRLSDLTIKRVIIIILCLLFILPFFDTEMYLTNYTSWDYGIQEIEAFKGNTDVATVINEYISYHEDDRRPIIYFIIVVPKIQLFYSWSSSTQISDLRYNEKHFATGDFSVAVFDLREDTKFAAQLNICQTIFICIVLTLGAIYFSKDAEDLVIKPIEKMVERVHFIAKNPISAAHKRHESAYDVILKQKKKFLCFKLKDNEDKAKFEIALLEDTIIKIGVLLALGFGEAGGAIIASNMEKGGDLELVKGNKIVAVFGFCDIRNFTDSTEELQEAVMVFVNEIARIVHSMVDTYHGAANKNIGDAFLLVWKFSEKDFAATNDGGIQANPDSMKAKYIPDLALFSFLKILAKINKDPVILKYREHTKLNLRMPNYEVKMGFGLHIGWAIEGAIGSQFKIDASYLSPHVNMASRFEAATKQYGVPLLFSGSLYDYLSPNVQAYCRHIDTVTVKGSILPIRIYTSDSDFSEFTPSKGRERTKQQSRHKRRILEKKLESETLKSYELYELSKEIQLMKKPFTREFYRVFADGMKGYIEGKWNDAKERFEECLKLRPRDGPSLTLLGVMSECDFEVPNDWKGYRVLTEK</sequence>
<dbReference type="InterPro" id="IPR027359">
    <property type="entry name" value="Volt_channel_dom_sf"/>
</dbReference>
<dbReference type="PANTHER" id="PTHR43336">
    <property type="entry name" value="OXYGEN SENSOR HISTIDINE KINASE RESPONSE REGULATOR DEVS/DOSS"/>
    <property type="match status" value="1"/>
</dbReference>
<evidence type="ECO:0000313" key="8">
    <source>
        <dbReference type="Proteomes" id="UP001162131"/>
    </source>
</evidence>
<dbReference type="Proteomes" id="UP001162131">
    <property type="component" value="Unassembled WGS sequence"/>
</dbReference>
<dbReference type="Gene3D" id="3.30.70.1230">
    <property type="entry name" value="Nucleotide cyclase"/>
    <property type="match status" value="1"/>
</dbReference>
<feature type="transmembrane region" description="Helical" evidence="5">
    <location>
        <begin position="93"/>
        <end position="114"/>
    </location>
</feature>
<dbReference type="SUPFAM" id="SSF55073">
    <property type="entry name" value="Nucleotide cyclase"/>
    <property type="match status" value="1"/>
</dbReference>
<dbReference type="EMBL" id="CAJZBQ010000058">
    <property type="protein sequence ID" value="CAG9334471.1"/>
    <property type="molecule type" value="Genomic_DNA"/>
</dbReference>
<evidence type="ECO:0000259" key="6">
    <source>
        <dbReference type="PROSITE" id="PS50125"/>
    </source>
</evidence>
<dbReference type="CDD" id="cd07302">
    <property type="entry name" value="CHD"/>
    <property type="match status" value="1"/>
</dbReference>
<feature type="transmembrane region" description="Helical" evidence="5">
    <location>
        <begin position="54"/>
        <end position="73"/>
    </location>
</feature>
<dbReference type="InterPro" id="IPR005821">
    <property type="entry name" value="Ion_trans_dom"/>
</dbReference>
<keyword evidence="8" id="KW-1185">Reference proteome</keyword>
<evidence type="ECO:0000313" key="7">
    <source>
        <dbReference type="EMBL" id="CAG9334471.1"/>
    </source>
</evidence>
<dbReference type="InterPro" id="IPR029787">
    <property type="entry name" value="Nucleotide_cyclase"/>
</dbReference>
<feature type="transmembrane region" description="Helical" evidence="5">
    <location>
        <begin position="345"/>
        <end position="364"/>
    </location>
</feature>
<dbReference type="Pfam" id="PF00520">
    <property type="entry name" value="Ion_trans"/>
    <property type="match status" value="1"/>
</dbReference>
<dbReference type="PROSITE" id="PS50125">
    <property type="entry name" value="GUANYLATE_CYCLASE_2"/>
    <property type="match status" value="1"/>
</dbReference>
<feature type="transmembrane region" description="Helical" evidence="5">
    <location>
        <begin position="291"/>
        <end position="308"/>
    </location>
</feature>
<evidence type="ECO:0000256" key="1">
    <source>
        <dbReference type="ARBA" id="ARBA00004141"/>
    </source>
</evidence>
<dbReference type="Pfam" id="PF00211">
    <property type="entry name" value="Guanylate_cyc"/>
    <property type="match status" value="1"/>
</dbReference>
<dbReference type="InterPro" id="IPR001054">
    <property type="entry name" value="A/G_cyclase"/>
</dbReference>
<evidence type="ECO:0000256" key="3">
    <source>
        <dbReference type="ARBA" id="ARBA00022989"/>
    </source>
</evidence>
<name>A0AAU9K9W8_9CILI</name>
<dbReference type="PANTHER" id="PTHR43336:SF3">
    <property type="entry name" value="GUANYLATE CYCLASE DOMAIN-CONTAINING PROTEIN"/>
    <property type="match status" value="1"/>
</dbReference>
<keyword evidence="3 5" id="KW-1133">Transmembrane helix</keyword>
<keyword evidence="4 5" id="KW-0472">Membrane</keyword>
<evidence type="ECO:0000256" key="5">
    <source>
        <dbReference type="SAM" id="Phobius"/>
    </source>
</evidence>
<proteinExistence type="predicted"/>
<gene>
    <name evidence="7" type="ORF">BSTOLATCC_MIC61086</name>
</gene>
<dbReference type="GO" id="GO:0035556">
    <property type="term" value="P:intracellular signal transduction"/>
    <property type="evidence" value="ECO:0007669"/>
    <property type="project" value="InterPro"/>
</dbReference>
<keyword evidence="2 5" id="KW-0812">Transmembrane</keyword>
<feature type="domain" description="Guanylate cyclase" evidence="6">
    <location>
        <begin position="475"/>
        <end position="633"/>
    </location>
</feature>
<organism evidence="7 8">
    <name type="scientific">Blepharisma stoltei</name>
    <dbReference type="NCBI Taxonomy" id="1481888"/>
    <lineage>
        <taxon>Eukaryota</taxon>
        <taxon>Sar</taxon>
        <taxon>Alveolata</taxon>
        <taxon>Ciliophora</taxon>
        <taxon>Postciliodesmatophora</taxon>
        <taxon>Heterotrichea</taxon>
        <taxon>Heterotrichida</taxon>
        <taxon>Blepharismidae</taxon>
        <taxon>Blepharisma</taxon>
    </lineage>
</organism>
<dbReference type="Gene3D" id="1.20.120.350">
    <property type="entry name" value="Voltage-gated potassium channels. Chain C"/>
    <property type="match status" value="1"/>
</dbReference>
<evidence type="ECO:0000256" key="2">
    <source>
        <dbReference type="ARBA" id="ARBA00022692"/>
    </source>
</evidence>
<reference evidence="7" key="1">
    <citation type="submission" date="2021-09" db="EMBL/GenBank/DDBJ databases">
        <authorList>
            <consortium name="AG Swart"/>
            <person name="Singh M."/>
            <person name="Singh A."/>
            <person name="Seah K."/>
            <person name="Emmerich C."/>
        </authorList>
    </citation>
    <scope>NUCLEOTIDE SEQUENCE</scope>
    <source>
        <strain evidence="7">ATCC30299</strain>
    </source>
</reference>